<comment type="catalytic activity">
    <reaction evidence="1 10 11">
        <text>Endonucleolytic cleavage to 5'-phosphomonoester.</text>
        <dbReference type="EC" id="3.1.26.4"/>
    </reaction>
</comment>
<name>A0AAW6HQ41_9MOLU</name>
<dbReference type="EMBL" id="JAJHZP010000013">
    <property type="protein sequence ID" value="MDC4183459.1"/>
    <property type="molecule type" value="Genomic_DNA"/>
</dbReference>
<dbReference type="Proteomes" id="UP001216384">
    <property type="component" value="Unassembled WGS sequence"/>
</dbReference>
<dbReference type="PANTHER" id="PTHR10954">
    <property type="entry name" value="RIBONUCLEASE H2 SUBUNIT A"/>
    <property type="match status" value="1"/>
</dbReference>
<evidence type="ECO:0000256" key="2">
    <source>
        <dbReference type="ARBA" id="ARBA00004065"/>
    </source>
</evidence>
<dbReference type="GO" id="GO:0032299">
    <property type="term" value="C:ribonuclease H2 complex"/>
    <property type="evidence" value="ECO:0007669"/>
    <property type="project" value="TreeGrafter"/>
</dbReference>
<dbReference type="Pfam" id="PF01351">
    <property type="entry name" value="RNase_HII"/>
    <property type="match status" value="1"/>
</dbReference>
<dbReference type="Gene3D" id="3.30.420.10">
    <property type="entry name" value="Ribonuclease H-like superfamily/Ribonuclease H"/>
    <property type="match status" value="1"/>
</dbReference>
<comment type="subcellular location">
    <subcellularLocation>
        <location evidence="3">Cytoplasm</location>
    </subcellularLocation>
</comment>
<keyword evidence="6 10" id="KW-0540">Nuclease</keyword>
<keyword evidence="5" id="KW-0963">Cytoplasm</keyword>
<dbReference type="InterPro" id="IPR024567">
    <property type="entry name" value="RNase_HII/HIII_dom"/>
</dbReference>
<keyword evidence="8 10" id="KW-0255">Endonuclease</keyword>
<dbReference type="InterPro" id="IPR036397">
    <property type="entry name" value="RNaseH_sf"/>
</dbReference>
<evidence type="ECO:0000256" key="9">
    <source>
        <dbReference type="ARBA" id="ARBA00022801"/>
    </source>
</evidence>
<proteinExistence type="inferred from homology"/>
<evidence type="ECO:0000256" key="11">
    <source>
        <dbReference type="RuleBase" id="RU003515"/>
    </source>
</evidence>
<dbReference type="GO" id="GO:0046872">
    <property type="term" value="F:metal ion binding"/>
    <property type="evidence" value="ECO:0007669"/>
    <property type="project" value="UniProtKB-KW"/>
</dbReference>
<dbReference type="GO" id="GO:0004523">
    <property type="term" value="F:RNA-DNA hybrid ribonuclease activity"/>
    <property type="evidence" value="ECO:0007669"/>
    <property type="project" value="UniProtKB-UniRule"/>
</dbReference>
<feature type="binding site" evidence="10">
    <location>
        <position position="4"/>
    </location>
    <ligand>
        <name>a divalent metal cation</name>
        <dbReference type="ChEBI" id="CHEBI:60240"/>
    </ligand>
</feature>
<gene>
    <name evidence="13" type="ORF">LNO71_02235</name>
</gene>
<dbReference type="AlphaFoldDB" id="A0AAW6HQ41"/>
<feature type="domain" description="RNase H type-2" evidence="12">
    <location>
        <begin position="1"/>
        <end position="215"/>
    </location>
</feature>
<evidence type="ECO:0000256" key="10">
    <source>
        <dbReference type="PROSITE-ProRule" id="PRU01319"/>
    </source>
</evidence>
<accession>A0AAW6HQ41</accession>
<dbReference type="EC" id="3.1.26.4" evidence="11"/>
<sequence length="215" mass="25027">MGCDEVGLGEPIGPMITCAALVKDEYKKILLDLGVKDSKKIGNTKIHTIYEQIKPYVKYVVYEGDKLTGINHLITLFNKNMSIVQVYMHNETLLMFKNKYDINCPVVLDKFCEPNKYNEILDEINVKEKIPIEIMKSKAESDYVSVAAASIIARHYYLKRVEEFANLIQWPKDKWEELLKNDKDTRKKLRTKLMDQKILLKSLPFVKTPFLSEKY</sequence>
<keyword evidence="7 10" id="KW-0479">Metal-binding</keyword>
<evidence type="ECO:0000313" key="13">
    <source>
        <dbReference type="EMBL" id="MDC4183459.1"/>
    </source>
</evidence>
<evidence type="ECO:0000313" key="14">
    <source>
        <dbReference type="Proteomes" id="UP001216384"/>
    </source>
</evidence>
<comment type="function">
    <text evidence="2 11">Endonuclease that specifically degrades the RNA of RNA-DNA hybrids.</text>
</comment>
<evidence type="ECO:0000256" key="8">
    <source>
        <dbReference type="ARBA" id="ARBA00022759"/>
    </source>
</evidence>
<keyword evidence="9 10" id="KW-0378">Hydrolase</keyword>
<feature type="binding site" evidence="10">
    <location>
        <position position="5"/>
    </location>
    <ligand>
        <name>a divalent metal cation</name>
        <dbReference type="ChEBI" id="CHEBI:60240"/>
    </ligand>
</feature>
<dbReference type="InterPro" id="IPR012337">
    <property type="entry name" value="RNaseH-like_sf"/>
</dbReference>
<dbReference type="GO" id="GO:0003723">
    <property type="term" value="F:RNA binding"/>
    <property type="evidence" value="ECO:0007669"/>
    <property type="project" value="UniProtKB-UniRule"/>
</dbReference>
<comment type="caution">
    <text evidence="13">The sequence shown here is derived from an EMBL/GenBank/DDBJ whole genome shotgun (WGS) entry which is preliminary data.</text>
</comment>
<evidence type="ECO:0000256" key="5">
    <source>
        <dbReference type="ARBA" id="ARBA00022490"/>
    </source>
</evidence>
<protein>
    <recommendedName>
        <fullName evidence="11">Ribonuclease</fullName>
        <ecNumber evidence="11">3.1.26.4</ecNumber>
    </recommendedName>
</protein>
<evidence type="ECO:0000256" key="4">
    <source>
        <dbReference type="ARBA" id="ARBA00008378"/>
    </source>
</evidence>
<dbReference type="GO" id="GO:0006298">
    <property type="term" value="P:mismatch repair"/>
    <property type="evidence" value="ECO:0007669"/>
    <property type="project" value="TreeGrafter"/>
</dbReference>
<evidence type="ECO:0000256" key="1">
    <source>
        <dbReference type="ARBA" id="ARBA00000077"/>
    </source>
</evidence>
<dbReference type="GO" id="GO:0005737">
    <property type="term" value="C:cytoplasm"/>
    <property type="evidence" value="ECO:0007669"/>
    <property type="project" value="UniProtKB-SubCell"/>
</dbReference>
<organism evidence="13 14">
    <name type="scientific">Mycoplasma bradburyae</name>
    <dbReference type="NCBI Taxonomy" id="2963128"/>
    <lineage>
        <taxon>Bacteria</taxon>
        <taxon>Bacillati</taxon>
        <taxon>Mycoplasmatota</taxon>
        <taxon>Mollicutes</taxon>
        <taxon>Mycoplasmataceae</taxon>
        <taxon>Mycoplasma</taxon>
    </lineage>
</organism>
<comment type="cofactor">
    <cofactor evidence="10">
        <name>Mn(2+)</name>
        <dbReference type="ChEBI" id="CHEBI:29035"/>
    </cofactor>
    <cofactor evidence="10">
        <name>Mg(2+)</name>
        <dbReference type="ChEBI" id="CHEBI:18420"/>
    </cofactor>
    <text evidence="10">Manganese or magnesium. Binds 1 divalent metal ion per monomer in the absence of substrate. May bind a second metal ion after substrate binding.</text>
</comment>
<dbReference type="GO" id="GO:0043137">
    <property type="term" value="P:DNA replication, removal of RNA primer"/>
    <property type="evidence" value="ECO:0007669"/>
    <property type="project" value="TreeGrafter"/>
</dbReference>
<dbReference type="InterPro" id="IPR001352">
    <property type="entry name" value="RNase_HII/HIII"/>
</dbReference>
<evidence type="ECO:0000256" key="3">
    <source>
        <dbReference type="ARBA" id="ARBA00004496"/>
    </source>
</evidence>
<feature type="binding site" evidence="10">
    <location>
        <position position="109"/>
    </location>
    <ligand>
        <name>a divalent metal cation</name>
        <dbReference type="ChEBI" id="CHEBI:60240"/>
    </ligand>
</feature>
<evidence type="ECO:0000256" key="7">
    <source>
        <dbReference type="ARBA" id="ARBA00022723"/>
    </source>
</evidence>
<evidence type="ECO:0000259" key="12">
    <source>
        <dbReference type="PROSITE" id="PS51975"/>
    </source>
</evidence>
<dbReference type="PANTHER" id="PTHR10954:SF23">
    <property type="entry name" value="RIBONUCLEASE"/>
    <property type="match status" value="1"/>
</dbReference>
<reference evidence="13" key="1">
    <citation type="submission" date="2021-11" db="EMBL/GenBank/DDBJ databases">
        <title>Description of Mycoplasma bradburyaesp. nov.from sea birds: a tribute to a great mycoplasmologist.</title>
        <authorList>
            <person name="Ramirez A.S."/>
            <person name="Poveda C."/>
            <person name="Suarez-Perez A."/>
            <person name="Rosales R.S."/>
            <person name="Dijkman R."/>
            <person name="Feberwee A."/>
            <person name="Spergser J."/>
            <person name="Szostak M.P."/>
            <person name="Ressel L."/>
            <person name="Calabuig P."/>
            <person name="Catania S."/>
            <person name="Gobbo F."/>
            <person name="Timofte D."/>
            <person name="Poveda J.B."/>
        </authorList>
    </citation>
    <scope>NUCLEOTIDE SEQUENCE</scope>
    <source>
        <strain evidence="13">T264</strain>
    </source>
</reference>
<comment type="similarity">
    <text evidence="4">Belongs to the RNase HII family. RnhC subfamily.</text>
</comment>
<dbReference type="PROSITE" id="PS51975">
    <property type="entry name" value="RNASE_H_2"/>
    <property type="match status" value="1"/>
</dbReference>
<evidence type="ECO:0000256" key="6">
    <source>
        <dbReference type="ARBA" id="ARBA00022722"/>
    </source>
</evidence>
<dbReference type="SUPFAM" id="SSF53098">
    <property type="entry name" value="Ribonuclease H-like"/>
    <property type="match status" value="1"/>
</dbReference>